<evidence type="ECO:0000313" key="1">
    <source>
        <dbReference type="EMBL" id="KTD85657.1"/>
    </source>
</evidence>
<reference evidence="1 2" key="1">
    <citation type="journal article" date="2015" name="Int. Biodeterior. Biodegradation">
        <title>Physiological and genetic screening methods for the isolation of methyl tert-butyl ether-degrading bacteria for bioremediation purposes.</title>
        <authorList>
            <person name="Guisado I.M."/>
            <person name="Purswani J."/>
            <person name="Gonzalez Lopez J."/>
            <person name="Pozo C."/>
        </authorList>
    </citation>
    <scope>NUCLEOTIDE SEQUENCE [LARGE SCALE GENOMIC DNA]</scope>
    <source>
        <strain evidence="1 2">SH7</strain>
    </source>
</reference>
<protein>
    <recommendedName>
        <fullName evidence="3">Flavodoxin-like domain-containing protein</fullName>
    </recommendedName>
</protein>
<accession>A0A0W1AWB5</accession>
<name>A0A0W1AWB5_9BACL</name>
<dbReference type="Gene3D" id="3.40.50.360">
    <property type="match status" value="1"/>
</dbReference>
<dbReference type="Proteomes" id="UP000054709">
    <property type="component" value="Unassembled WGS sequence"/>
</dbReference>
<evidence type="ECO:0008006" key="3">
    <source>
        <dbReference type="Google" id="ProtNLM"/>
    </source>
</evidence>
<organism evidence="1 2">
    <name type="scientific">Paenibacillus etheri</name>
    <dbReference type="NCBI Taxonomy" id="1306852"/>
    <lineage>
        <taxon>Bacteria</taxon>
        <taxon>Bacillati</taxon>
        <taxon>Bacillota</taxon>
        <taxon>Bacilli</taxon>
        <taxon>Bacillales</taxon>
        <taxon>Paenibacillaceae</taxon>
        <taxon>Paenibacillus</taxon>
    </lineage>
</organism>
<dbReference type="OrthoDB" id="2049760at2"/>
<dbReference type="EMBL" id="LCZJ02000026">
    <property type="protein sequence ID" value="KTD85657.1"/>
    <property type="molecule type" value="Genomic_DNA"/>
</dbReference>
<dbReference type="SUPFAM" id="SSF52218">
    <property type="entry name" value="Flavoproteins"/>
    <property type="match status" value="1"/>
</dbReference>
<dbReference type="InterPro" id="IPR029039">
    <property type="entry name" value="Flavoprotein-like_sf"/>
</dbReference>
<gene>
    <name evidence="1" type="ORF">UQ64_19380</name>
</gene>
<comment type="caution">
    <text evidence="1">The sequence shown here is derived from an EMBL/GenBank/DDBJ whole genome shotgun (WGS) entry which is preliminary data.</text>
</comment>
<sequence length="173" mass="19096">MNIAVISYSFSGNNDTLAGSVAKELSSEYFQISESKPRTLSTITMDMIFSRIPLVQPSPNLLVKYDLILFFGPIWMGQVTTPLRPYLKHLKTNPNKYGFISISGGADGPNTKVSGELRKRTGADPVVFIDLYIADFISTNPKPTRKATSAYKLDPGDIKQLTSTIVKKLMDVT</sequence>
<proteinExistence type="predicted"/>
<keyword evidence="2" id="KW-1185">Reference proteome</keyword>
<evidence type="ECO:0000313" key="2">
    <source>
        <dbReference type="Proteomes" id="UP000054709"/>
    </source>
</evidence>
<dbReference type="RefSeq" id="WP_060624498.1">
    <property type="nucleotide sequence ID" value="NZ_LCZJ02000026.1"/>
</dbReference>
<dbReference type="AlphaFoldDB" id="A0A0W1AWB5"/>